<feature type="non-terminal residue" evidence="2">
    <location>
        <position position="149"/>
    </location>
</feature>
<evidence type="ECO:0000313" key="2">
    <source>
        <dbReference type="EMBL" id="GFD26077.1"/>
    </source>
</evidence>
<organism evidence="2">
    <name type="scientific">Tanacetum cinerariifolium</name>
    <name type="common">Dalmatian daisy</name>
    <name type="synonym">Chrysanthemum cinerariifolium</name>
    <dbReference type="NCBI Taxonomy" id="118510"/>
    <lineage>
        <taxon>Eukaryota</taxon>
        <taxon>Viridiplantae</taxon>
        <taxon>Streptophyta</taxon>
        <taxon>Embryophyta</taxon>
        <taxon>Tracheophyta</taxon>
        <taxon>Spermatophyta</taxon>
        <taxon>Magnoliopsida</taxon>
        <taxon>eudicotyledons</taxon>
        <taxon>Gunneridae</taxon>
        <taxon>Pentapetalae</taxon>
        <taxon>asterids</taxon>
        <taxon>campanulids</taxon>
        <taxon>Asterales</taxon>
        <taxon>Asteraceae</taxon>
        <taxon>Asteroideae</taxon>
        <taxon>Anthemideae</taxon>
        <taxon>Anthemidinae</taxon>
        <taxon>Tanacetum</taxon>
    </lineage>
</organism>
<accession>A0A699UTU4</accession>
<protein>
    <submittedName>
        <fullName evidence="2">Uncharacterized protein</fullName>
    </submittedName>
</protein>
<name>A0A699UTU4_TANCI</name>
<feature type="region of interest" description="Disordered" evidence="1">
    <location>
        <begin position="36"/>
        <end position="68"/>
    </location>
</feature>
<dbReference type="AlphaFoldDB" id="A0A699UTU4"/>
<reference evidence="2" key="1">
    <citation type="journal article" date="2019" name="Sci. Rep.">
        <title>Draft genome of Tanacetum cinerariifolium, the natural source of mosquito coil.</title>
        <authorList>
            <person name="Yamashiro T."/>
            <person name="Shiraishi A."/>
            <person name="Satake H."/>
            <person name="Nakayama K."/>
        </authorList>
    </citation>
    <scope>NUCLEOTIDE SEQUENCE</scope>
</reference>
<sequence>MVRNVNNKVSKFLMYRRVNSPSFSGRTVPLFDSMLVHQGEGSGTPTEPHHTPSPEAPQSPQHELLSSIHLPITTATIPTVIPTDIPTLRQYSKRARIAQSSALPTTADEPASPSRDDSQSEACPTIFGLEAEQDRANIIKSSTLPHDQH</sequence>
<evidence type="ECO:0000256" key="1">
    <source>
        <dbReference type="SAM" id="MobiDB-lite"/>
    </source>
</evidence>
<feature type="region of interest" description="Disordered" evidence="1">
    <location>
        <begin position="96"/>
        <end position="149"/>
    </location>
</feature>
<comment type="caution">
    <text evidence="2">The sequence shown here is derived from an EMBL/GenBank/DDBJ whole genome shotgun (WGS) entry which is preliminary data.</text>
</comment>
<dbReference type="EMBL" id="BKCJ011365631">
    <property type="protein sequence ID" value="GFD26077.1"/>
    <property type="molecule type" value="Genomic_DNA"/>
</dbReference>
<proteinExistence type="predicted"/>
<feature type="compositionally biased region" description="Polar residues" evidence="1">
    <location>
        <begin position="139"/>
        <end position="149"/>
    </location>
</feature>
<gene>
    <name evidence="2" type="ORF">Tci_898046</name>
</gene>